<dbReference type="RefSeq" id="WP_069995440.1">
    <property type="nucleotide sequence ID" value="NZ_FMPG01000002.1"/>
</dbReference>
<feature type="transmembrane region" description="Helical" evidence="1">
    <location>
        <begin position="120"/>
        <end position="139"/>
    </location>
</feature>
<name>A0A1D4JY86_9STAP</name>
<protein>
    <recommendedName>
        <fullName evidence="6">DUF5080 family protein</fullName>
    </recommendedName>
</protein>
<keyword evidence="1" id="KW-0812">Transmembrane</keyword>
<feature type="transmembrane region" description="Helical" evidence="1">
    <location>
        <begin position="178"/>
        <end position="201"/>
    </location>
</feature>
<dbReference type="InterPro" id="IPR031689">
    <property type="entry name" value="DUF5080"/>
</dbReference>
<feature type="transmembrane region" description="Helical" evidence="1">
    <location>
        <begin position="6"/>
        <end position="25"/>
    </location>
</feature>
<organism evidence="2 5">
    <name type="scientific">Staphylococcus caeli</name>
    <dbReference type="NCBI Taxonomy" id="2201815"/>
    <lineage>
        <taxon>Bacteria</taxon>
        <taxon>Bacillati</taxon>
        <taxon>Bacillota</taxon>
        <taxon>Bacilli</taxon>
        <taxon>Bacillales</taxon>
        <taxon>Staphylococcaceae</taxon>
        <taxon>Staphylococcus</taxon>
    </lineage>
</organism>
<evidence type="ECO:0000256" key="1">
    <source>
        <dbReference type="SAM" id="Phobius"/>
    </source>
</evidence>
<dbReference type="EMBL" id="FMPG01000002">
    <property type="protein sequence ID" value="SCS66709.1"/>
    <property type="molecule type" value="Genomic_DNA"/>
</dbReference>
<reference evidence="3 4" key="2">
    <citation type="submission" date="2016-09" db="EMBL/GenBank/DDBJ databases">
        <authorList>
            <consortium name="Pathogen Informatics"/>
            <person name="Sun Q."/>
            <person name="Inoue M."/>
        </authorList>
    </citation>
    <scope>NUCLEOTIDE SEQUENCE [LARGE SCALE GENOMIC DNA]</scope>
    <source>
        <strain evidence="3 4">82C</strain>
    </source>
</reference>
<accession>A0A1D4JY86</accession>
<dbReference type="Proteomes" id="UP000095412">
    <property type="component" value="Unassembled WGS sequence"/>
</dbReference>
<keyword evidence="1" id="KW-1133">Transmembrane helix</keyword>
<evidence type="ECO:0000313" key="5">
    <source>
        <dbReference type="Proteomes" id="UP000095768"/>
    </source>
</evidence>
<feature type="transmembrane region" description="Helical" evidence="1">
    <location>
        <begin position="151"/>
        <end position="171"/>
    </location>
</feature>
<feature type="transmembrane region" description="Helical" evidence="1">
    <location>
        <begin position="56"/>
        <end position="75"/>
    </location>
</feature>
<keyword evidence="1" id="KW-0472">Membrane</keyword>
<evidence type="ECO:0000313" key="4">
    <source>
        <dbReference type="Proteomes" id="UP000095412"/>
    </source>
</evidence>
<keyword evidence="4" id="KW-1185">Reference proteome</keyword>
<dbReference type="AlphaFoldDB" id="A0A1D4JY86"/>
<dbReference type="Proteomes" id="UP000095768">
    <property type="component" value="Unassembled WGS sequence"/>
</dbReference>
<feature type="transmembrane region" description="Helical" evidence="1">
    <location>
        <begin position="32"/>
        <end position="50"/>
    </location>
</feature>
<evidence type="ECO:0000313" key="2">
    <source>
        <dbReference type="EMBL" id="SCS66709.1"/>
    </source>
</evidence>
<proteinExistence type="predicted"/>
<evidence type="ECO:0008006" key="6">
    <source>
        <dbReference type="Google" id="ProtNLM"/>
    </source>
</evidence>
<sequence>MEYLLLFIVFGLYYVVYITSVMYAGGLKLLQLFVYLAVAILYLIPFLFISNDYNSMQNYLLILNMGVVLYAWMAIKGFWSKPLKLKIEQLTKSPTKTVSENKYEKIEALTITLEASKYKAMISLVISLIFMITMTVKAPPQLRSEFMEGNPMVWVLFFLILVIYIVIDIVLWIKRKKFAFIAIRPLFVIFWLILLQILLGFNQ</sequence>
<reference evidence="2 5" key="1">
    <citation type="submission" date="2016-09" db="EMBL/GenBank/DDBJ databases">
        <authorList>
            <consortium name="Pathogen Informatics"/>
        </authorList>
    </citation>
    <scope>NUCLEOTIDE SEQUENCE [LARGE SCALE GENOMIC DNA]</scope>
    <source>
        <strain evidence="2 5">82B</strain>
    </source>
</reference>
<evidence type="ECO:0000313" key="3">
    <source>
        <dbReference type="EMBL" id="SCS86182.1"/>
    </source>
</evidence>
<dbReference type="OrthoDB" id="2413723at2"/>
<gene>
    <name evidence="2" type="ORF">SAMEA2297795_00936</name>
    <name evidence="3" type="ORF">SAMEA2297796_01267</name>
</gene>
<dbReference type="Pfam" id="PF16883">
    <property type="entry name" value="DUF5080"/>
    <property type="match status" value="1"/>
</dbReference>
<dbReference type="EMBL" id="FMPI01000007">
    <property type="protein sequence ID" value="SCS86182.1"/>
    <property type="molecule type" value="Genomic_DNA"/>
</dbReference>